<dbReference type="Proteomes" id="UP000184268">
    <property type="component" value="Unassembled WGS sequence"/>
</dbReference>
<dbReference type="AlphaFoldDB" id="A0A1M5R2X7"/>
<proteinExistence type="predicted"/>
<reference evidence="2" key="1">
    <citation type="submission" date="2016-11" db="EMBL/GenBank/DDBJ databases">
        <authorList>
            <person name="Varghese N."/>
            <person name="Submissions S."/>
        </authorList>
    </citation>
    <scope>NUCLEOTIDE SEQUENCE [LARGE SCALE GENOMIC DNA]</scope>
    <source>
        <strain evidence="2">DSM 16917</strain>
    </source>
</reference>
<keyword evidence="2" id="KW-1185">Reference proteome</keyword>
<dbReference type="RefSeq" id="WP_067657791.1">
    <property type="nucleotide sequence ID" value="NZ_FQXG01000002.1"/>
</dbReference>
<gene>
    <name evidence="1" type="ORF">SAMN02745129_1465</name>
</gene>
<name>A0A1M5R2X7_9GAMM</name>
<dbReference type="EMBL" id="FQXG01000002">
    <property type="protein sequence ID" value="SHH20724.1"/>
    <property type="molecule type" value="Genomic_DNA"/>
</dbReference>
<protein>
    <submittedName>
        <fullName evidence="1">Uncharacterized protein</fullName>
    </submittedName>
</protein>
<evidence type="ECO:0000313" key="1">
    <source>
        <dbReference type="EMBL" id="SHH20724.1"/>
    </source>
</evidence>
<organism evidence="1 2">
    <name type="scientific">Ferrimonas marina</name>
    <dbReference type="NCBI Taxonomy" id="299255"/>
    <lineage>
        <taxon>Bacteria</taxon>
        <taxon>Pseudomonadati</taxon>
        <taxon>Pseudomonadota</taxon>
        <taxon>Gammaproteobacteria</taxon>
        <taxon>Alteromonadales</taxon>
        <taxon>Ferrimonadaceae</taxon>
        <taxon>Ferrimonas</taxon>
    </lineage>
</organism>
<accession>A0A1M5R2X7</accession>
<sequence length="79" mass="8781">MSRNWFYAAQPYLEILLCCYLLLFAGQKAATAVHHFKLQHSPTSVSAQEDVATLVTGWLDPRLTALFNSLSQADDKAVP</sequence>
<evidence type="ECO:0000313" key="2">
    <source>
        <dbReference type="Proteomes" id="UP000184268"/>
    </source>
</evidence>
<dbReference type="STRING" id="299255.SAMN02745129_1465"/>